<comment type="caution">
    <text evidence="1">The sequence shown here is derived from an EMBL/GenBank/DDBJ whole genome shotgun (WGS) entry which is preliminary data.</text>
</comment>
<dbReference type="RefSeq" id="WP_203781624.1">
    <property type="nucleotide sequence ID" value="NZ_BOMV01000026.1"/>
</dbReference>
<dbReference type="Proteomes" id="UP000636960">
    <property type="component" value="Unassembled WGS sequence"/>
</dbReference>
<dbReference type="Gene3D" id="1.20.1270.360">
    <property type="match status" value="1"/>
</dbReference>
<accession>A0A919MX46</accession>
<proteinExistence type="predicted"/>
<sequence length="133" mass="14264">MQEAKLLSETDAGAWDHDMLASAIDVLRDGENAVTSCSAAMLADPHAGQLAGAVARDLDTADVLAVTARLLIRRAGVDTALLRVQLEACAIACERSAELCGRHAHHHEHCRKCSEATRRCAEVTRELRQALPA</sequence>
<reference evidence="1" key="1">
    <citation type="submission" date="2021-01" db="EMBL/GenBank/DDBJ databases">
        <title>Whole genome shotgun sequence of Actinoplanes rishiriensis NBRC 108556.</title>
        <authorList>
            <person name="Komaki H."/>
            <person name="Tamura T."/>
        </authorList>
    </citation>
    <scope>NUCLEOTIDE SEQUENCE</scope>
    <source>
        <strain evidence="1">NBRC 108556</strain>
    </source>
</reference>
<evidence type="ECO:0000313" key="2">
    <source>
        <dbReference type="Proteomes" id="UP000636960"/>
    </source>
</evidence>
<protein>
    <recommendedName>
        <fullName evidence="3">Ferredoxin</fullName>
    </recommendedName>
</protein>
<dbReference type="Pfam" id="PF03860">
    <property type="entry name" value="Csp"/>
    <property type="match status" value="1"/>
</dbReference>
<evidence type="ECO:0000313" key="1">
    <source>
        <dbReference type="EMBL" id="GIE95330.1"/>
    </source>
</evidence>
<dbReference type="InterPro" id="IPR005560">
    <property type="entry name" value="Csp_YhjQ"/>
</dbReference>
<dbReference type="AlphaFoldDB" id="A0A919MX46"/>
<keyword evidence="2" id="KW-1185">Reference proteome</keyword>
<dbReference type="EMBL" id="BOMV01000026">
    <property type="protein sequence ID" value="GIE95330.1"/>
    <property type="molecule type" value="Genomic_DNA"/>
</dbReference>
<name>A0A919MX46_9ACTN</name>
<evidence type="ECO:0008006" key="3">
    <source>
        <dbReference type="Google" id="ProtNLM"/>
    </source>
</evidence>
<gene>
    <name evidence="1" type="ORF">Ari01nite_27950</name>
</gene>
<organism evidence="1 2">
    <name type="scientific">Paractinoplanes rishiriensis</name>
    <dbReference type="NCBI Taxonomy" id="1050105"/>
    <lineage>
        <taxon>Bacteria</taxon>
        <taxon>Bacillati</taxon>
        <taxon>Actinomycetota</taxon>
        <taxon>Actinomycetes</taxon>
        <taxon>Micromonosporales</taxon>
        <taxon>Micromonosporaceae</taxon>
        <taxon>Paractinoplanes</taxon>
    </lineage>
</organism>